<proteinExistence type="predicted"/>
<sequence>MNQTVSVGADARGDSAAVGKPTSPAAADAPIAMDGFAFIGEVRTHLTTILGFAEMLADPKLALTDRKRAEYGEIVAASGALLAERIERRHEELRPL</sequence>
<dbReference type="Proteomes" id="UP000249577">
    <property type="component" value="Unassembled WGS sequence"/>
</dbReference>
<name>A0A2W5KD09_ANCNO</name>
<evidence type="ECO:0000256" key="1">
    <source>
        <dbReference type="SAM" id="MobiDB-lite"/>
    </source>
</evidence>
<evidence type="ECO:0000313" key="2">
    <source>
        <dbReference type="EMBL" id="PZQ14892.1"/>
    </source>
</evidence>
<reference evidence="2 3" key="1">
    <citation type="submission" date="2017-08" db="EMBL/GenBank/DDBJ databases">
        <title>Infants hospitalized years apart are colonized by the same room-sourced microbial strains.</title>
        <authorList>
            <person name="Brooks B."/>
            <person name="Olm M.R."/>
            <person name="Firek B.A."/>
            <person name="Baker R."/>
            <person name="Thomas B.C."/>
            <person name="Morowitz M.J."/>
            <person name="Banfield J.F."/>
        </authorList>
    </citation>
    <scope>NUCLEOTIDE SEQUENCE [LARGE SCALE GENOMIC DNA]</scope>
    <source>
        <strain evidence="2">S2_005_003_R2_43</strain>
    </source>
</reference>
<evidence type="ECO:0000313" key="3">
    <source>
        <dbReference type="Proteomes" id="UP000249577"/>
    </source>
</evidence>
<dbReference type="AlphaFoldDB" id="A0A2W5KD09"/>
<protein>
    <submittedName>
        <fullName evidence="2">Uncharacterized protein</fullName>
    </submittedName>
</protein>
<accession>A0A2W5KD09</accession>
<feature type="region of interest" description="Disordered" evidence="1">
    <location>
        <begin position="1"/>
        <end position="24"/>
    </location>
</feature>
<organism evidence="2 3">
    <name type="scientific">Ancylobacter novellus</name>
    <name type="common">Thiobacillus novellus</name>
    <dbReference type="NCBI Taxonomy" id="921"/>
    <lineage>
        <taxon>Bacteria</taxon>
        <taxon>Pseudomonadati</taxon>
        <taxon>Pseudomonadota</taxon>
        <taxon>Alphaproteobacteria</taxon>
        <taxon>Hyphomicrobiales</taxon>
        <taxon>Xanthobacteraceae</taxon>
        <taxon>Ancylobacter</taxon>
    </lineage>
</organism>
<comment type="caution">
    <text evidence="2">The sequence shown here is derived from an EMBL/GenBank/DDBJ whole genome shotgun (WGS) entry which is preliminary data.</text>
</comment>
<gene>
    <name evidence="2" type="ORF">DI565_10595</name>
</gene>
<dbReference type="EMBL" id="QFPN01000005">
    <property type="protein sequence ID" value="PZQ14892.1"/>
    <property type="molecule type" value="Genomic_DNA"/>
</dbReference>